<dbReference type="Proteomes" id="UP000721415">
    <property type="component" value="Unassembled WGS sequence"/>
</dbReference>
<name>A0ABS0LS59_9LACT</name>
<dbReference type="PRINTS" id="PR00778">
    <property type="entry name" value="HTHARSR"/>
</dbReference>
<dbReference type="InterPro" id="IPR011991">
    <property type="entry name" value="ArsR-like_HTH"/>
</dbReference>
<reference evidence="5 6" key="1">
    <citation type="submission" date="2020-07" db="EMBL/GenBank/DDBJ databases">
        <title>Facklamia lactis sp. nov., isolated from raw milk.</title>
        <authorList>
            <person name="Doll E.V."/>
            <person name="Huptas C."/>
            <person name="Staib L."/>
            <person name="Wenning M."/>
            <person name="Scherer S."/>
        </authorList>
    </citation>
    <scope>NUCLEOTIDE SEQUENCE [LARGE SCALE GENOMIC DNA]</scope>
    <source>
        <strain evidence="5 6">DSM 111018</strain>
    </source>
</reference>
<dbReference type="InterPro" id="IPR051081">
    <property type="entry name" value="HTH_MetalResp_TranReg"/>
</dbReference>
<protein>
    <submittedName>
        <fullName evidence="5">Winged helix-turn-helix transcriptional regulator</fullName>
    </submittedName>
</protein>
<feature type="domain" description="HTH arsR-type" evidence="4">
    <location>
        <begin position="1"/>
        <end position="92"/>
    </location>
</feature>
<evidence type="ECO:0000259" key="4">
    <source>
        <dbReference type="PROSITE" id="PS50987"/>
    </source>
</evidence>
<dbReference type="SUPFAM" id="SSF46785">
    <property type="entry name" value="Winged helix' DNA-binding domain"/>
    <property type="match status" value="1"/>
</dbReference>
<dbReference type="Pfam" id="PF01022">
    <property type="entry name" value="HTH_5"/>
    <property type="match status" value="1"/>
</dbReference>
<dbReference type="SMART" id="SM00418">
    <property type="entry name" value="HTH_ARSR"/>
    <property type="match status" value="1"/>
</dbReference>
<dbReference type="PANTHER" id="PTHR33154:SF18">
    <property type="entry name" value="ARSENICAL RESISTANCE OPERON REPRESSOR"/>
    <property type="match status" value="1"/>
</dbReference>
<dbReference type="EMBL" id="JACBXQ010000005">
    <property type="protein sequence ID" value="MBG9986918.1"/>
    <property type="molecule type" value="Genomic_DNA"/>
</dbReference>
<dbReference type="RefSeq" id="WP_197115837.1">
    <property type="nucleotide sequence ID" value="NZ_JACBXQ010000005.1"/>
</dbReference>
<dbReference type="InterPro" id="IPR036388">
    <property type="entry name" value="WH-like_DNA-bd_sf"/>
</dbReference>
<dbReference type="InterPro" id="IPR036390">
    <property type="entry name" value="WH_DNA-bd_sf"/>
</dbReference>
<evidence type="ECO:0000256" key="2">
    <source>
        <dbReference type="ARBA" id="ARBA00023125"/>
    </source>
</evidence>
<evidence type="ECO:0000256" key="1">
    <source>
        <dbReference type="ARBA" id="ARBA00023015"/>
    </source>
</evidence>
<keyword evidence="6" id="KW-1185">Reference proteome</keyword>
<dbReference type="PANTHER" id="PTHR33154">
    <property type="entry name" value="TRANSCRIPTIONAL REGULATOR, ARSR FAMILY"/>
    <property type="match status" value="1"/>
</dbReference>
<comment type="caution">
    <text evidence="5">The sequence shown here is derived from an EMBL/GenBank/DDBJ whole genome shotgun (WGS) entry which is preliminary data.</text>
</comment>
<evidence type="ECO:0000313" key="5">
    <source>
        <dbReference type="EMBL" id="MBG9986918.1"/>
    </source>
</evidence>
<dbReference type="Gene3D" id="1.10.10.10">
    <property type="entry name" value="Winged helix-like DNA-binding domain superfamily/Winged helix DNA-binding domain"/>
    <property type="match status" value="1"/>
</dbReference>
<organism evidence="5 6">
    <name type="scientific">Facklamia lactis</name>
    <dbReference type="NCBI Taxonomy" id="2749967"/>
    <lineage>
        <taxon>Bacteria</taxon>
        <taxon>Bacillati</taxon>
        <taxon>Bacillota</taxon>
        <taxon>Bacilli</taxon>
        <taxon>Lactobacillales</taxon>
        <taxon>Aerococcaceae</taxon>
        <taxon>Facklamia</taxon>
    </lineage>
</organism>
<keyword evidence="2" id="KW-0238">DNA-binding</keyword>
<dbReference type="InterPro" id="IPR001845">
    <property type="entry name" value="HTH_ArsR_DNA-bd_dom"/>
</dbReference>
<proteinExistence type="predicted"/>
<keyword evidence="1" id="KW-0805">Transcription regulation</keyword>
<dbReference type="PROSITE" id="PS50987">
    <property type="entry name" value="HTH_ARSR_2"/>
    <property type="match status" value="1"/>
</dbReference>
<dbReference type="CDD" id="cd00090">
    <property type="entry name" value="HTH_ARSR"/>
    <property type="match status" value="1"/>
</dbReference>
<evidence type="ECO:0000256" key="3">
    <source>
        <dbReference type="ARBA" id="ARBA00023163"/>
    </source>
</evidence>
<keyword evidence="3" id="KW-0804">Transcription</keyword>
<evidence type="ECO:0000313" key="6">
    <source>
        <dbReference type="Proteomes" id="UP000721415"/>
    </source>
</evidence>
<sequence length="111" mass="12974">MNYEKLSDTLKSIADPNRLQIIELLSCGGLKACEILEFFNFSQPTLSYHMKVLCSEDLVHKSKEGRWIFYTLNEDKIAEIDSHLHQIFTKDKDHCLCDPIIKQRKKEKSND</sequence>
<accession>A0ABS0LS59</accession>
<gene>
    <name evidence="5" type="ORF">HZY91_08460</name>
</gene>
<dbReference type="NCBIfam" id="NF033788">
    <property type="entry name" value="HTH_metalloreg"/>
    <property type="match status" value="1"/>
</dbReference>